<comment type="caution">
    <text evidence="3">The sequence shown here is derived from an EMBL/GenBank/DDBJ whole genome shotgun (WGS) entry which is preliminary data.</text>
</comment>
<accession>A0ABV0EN16</accession>
<evidence type="ECO:0000256" key="2">
    <source>
        <dbReference type="SAM" id="MobiDB-lite"/>
    </source>
</evidence>
<evidence type="ECO:0000313" key="3">
    <source>
        <dbReference type="EMBL" id="MEO1770018.1"/>
    </source>
</evidence>
<feature type="compositionally biased region" description="Basic and acidic residues" evidence="2">
    <location>
        <begin position="40"/>
        <end position="66"/>
    </location>
</feature>
<feature type="region of interest" description="Disordered" evidence="2">
    <location>
        <begin position="39"/>
        <end position="73"/>
    </location>
</feature>
<dbReference type="RefSeq" id="WP_207704608.1">
    <property type="nucleotide sequence ID" value="NZ_JAFREL020000001.1"/>
</dbReference>
<dbReference type="EMBL" id="JAFREL020000001">
    <property type="protein sequence ID" value="MEO1770018.1"/>
    <property type="molecule type" value="Genomic_DNA"/>
</dbReference>
<proteinExistence type="predicted"/>
<reference evidence="3 4" key="2">
    <citation type="submission" date="2024-02" db="EMBL/GenBank/DDBJ databases">
        <title>The Genome Sequence of Enterococcus sp. DIV0159.</title>
        <authorList>
            <person name="Earl A."/>
            <person name="Manson A."/>
            <person name="Gilmore M."/>
            <person name="Sanders J."/>
            <person name="Shea T."/>
            <person name="Howe W."/>
            <person name="Livny J."/>
            <person name="Cuomo C."/>
            <person name="Neafsey D."/>
            <person name="Birren B."/>
        </authorList>
    </citation>
    <scope>NUCLEOTIDE SEQUENCE [LARGE SCALE GENOMIC DNA]</scope>
    <source>
        <strain evidence="3 4">665A</strain>
    </source>
</reference>
<evidence type="ECO:0000313" key="4">
    <source>
        <dbReference type="Proteomes" id="UP000664357"/>
    </source>
</evidence>
<name>A0ABV0EN16_9ENTE</name>
<organism evidence="3 4">
    <name type="scientific">Candidatus Enterococcus ferrettii</name>
    <dbReference type="NCBI Taxonomy" id="2815324"/>
    <lineage>
        <taxon>Bacteria</taxon>
        <taxon>Bacillati</taxon>
        <taxon>Bacillota</taxon>
        <taxon>Bacilli</taxon>
        <taxon>Lactobacillales</taxon>
        <taxon>Enterococcaceae</taxon>
        <taxon>Enterococcus</taxon>
    </lineage>
</organism>
<dbReference type="Proteomes" id="UP000664357">
    <property type="component" value="Unassembled WGS sequence"/>
</dbReference>
<sequence length="310" mass="36094">MSSNKKKNSWFFNKSIVDEINAIPENRIEELGSNVYSMEKNGEKPVQRPIERTSERPAEPPIEKNSSKAAIHPPEVIRLQDELQRMTEERERELIQQQTDRRIEVQKLMNEQERLRSALSVVESEKEQAQQQTQTMKSEITNLRETLKEQADAVELERVNQQLKEELIIKDQKLGELNQIITEKETALASLLENSDQVVDQVAIQQMKVQLEELQKENKELKEEAIRSQLEIGEVLVSARKQANRTVEKAKMDAEMMIRSAEEDLEVVYDRAKEISFEVNESKRDVLEIFKELQQRVDKLANTKLNAKEE</sequence>
<feature type="coiled-coil region" evidence="1">
    <location>
        <begin position="76"/>
        <end position="173"/>
    </location>
</feature>
<reference evidence="3 4" key="1">
    <citation type="submission" date="2021-03" db="EMBL/GenBank/DDBJ databases">
        <authorList>
            <person name="Gilmore M.S."/>
            <person name="Schwartzman J."/>
            <person name="Van Tyne D."/>
            <person name="Martin M."/>
            <person name="Earl A.M."/>
            <person name="Manson A.L."/>
            <person name="Straub T."/>
            <person name="Salamzade R."/>
            <person name="Saavedra J."/>
            <person name="Lebreton F."/>
            <person name="Prichula J."/>
            <person name="Schaufler K."/>
            <person name="Gaca A."/>
            <person name="Sgardioli B."/>
            <person name="Wagenaar J."/>
            <person name="Strong T."/>
        </authorList>
    </citation>
    <scope>NUCLEOTIDE SEQUENCE [LARGE SCALE GENOMIC DNA]</scope>
    <source>
        <strain evidence="3 4">665A</strain>
    </source>
</reference>
<protein>
    <submittedName>
        <fullName evidence="3">Uncharacterized protein</fullName>
    </submittedName>
</protein>
<evidence type="ECO:0000256" key="1">
    <source>
        <dbReference type="SAM" id="Coils"/>
    </source>
</evidence>
<gene>
    <name evidence="3" type="ORF">JZO67_001969</name>
</gene>
<keyword evidence="1" id="KW-0175">Coiled coil</keyword>
<feature type="coiled-coil region" evidence="1">
    <location>
        <begin position="204"/>
        <end position="310"/>
    </location>
</feature>
<keyword evidence="4" id="KW-1185">Reference proteome</keyword>